<organism evidence="7 8">
    <name type="scientific">Zalerion maritima</name>
    <dbReference type="NCBI Taxonomy" id="339359"/>
    <lineage>
        <taxon>Eukaryota</taxon>
        <taxon>Fungi</taxon>
        <taxon>Dikarya</taxon>
        <taxon>Ascomycota</taxon>
        <taxon>Pezizomycotina</taxon>
        <taxon>Sordariomycetes</taxon>
        <taxon>Lulworthiomycetidae</taxon>
        <taxon>Lulworthiales</taxon>
        <taxon>Lulworthiaceae</taxon>
        <taxon>Zalerion</taxon>
    </lineage>
</organism>
<evidence type="ECO:0000313" key="8">
    <source>
        <dbReference type="Proteomes" id="UP001201980"/>
    </source>
</evidence>
<feature type="domain" description="Conserved oligomeric Golgi complex subunit 5 helical" evidence="6">
    <location>
        <begin position="193"/>
        <end position="404"/>
    </location>
</feature>
<dbReference type="InterPro" id="IPR019465">
    <property type="entry name" value="Cog5"/>
</dbReference>
<evidence type="ECO:0000256" key="1">
    <source>
        <dbReference type="ARBA" id="ARBA00004395"/>
    </source>
</evidence>
<feature type="domain" description="Conserved oligomeric Golgi complex subunit 5 N-terminal" evidence="5">
    <location>
        <begin position="14"/>
        <end position="146"/>
    </location>
</feature>
<reference evidence="7" key="1">
    <citation type="submission" date="2022-07" db="EMBL/GenBank/DDBJ databases">
        <title>Draft genome sequence of Zalerion maritima ATCC 34329, a (micro)plastics degrading marine fungus.</title>
        <authorList>
            <person name="Paco A."/>
            <person name="Goncalves M.F.M."/>
            <person name="Rocha-Santos T.A.P."/>
            <person name="Alves A."/>
        </authorList>
    </citation>
    <scope>NUCLEOTIDE SEQUENCE</scope>
    <source>
        <strain evidence="7">ATCC 34329</strain>
    </source>
</reference>
<name>A0AAD5RR05_9PEZI</name>
<dbReference type="PANTHER" id="PTHR13228">
    <property type="entry name" value="CONSERVED OLIGOMERIC GOLGI COMPLEX COMPONENT 5"/>
    <property type="match status" value="1"/>
</dbReference>
<gene>
    <name evidence="7" type="ORF">MKZ38_000749</name>
</gene>
<dbReference type="Proteomes" id="UP001201980">
    <property type="component" value="Unassembled WGS sequence"/>
</dbReference>
<dbReference type="Pfam" id="PF10392">
    <property type="entry name" value="COG5_N"/>
    <property type="match status" value="1"/>
</dbReference>
<evidence type="ECO:0000259" key="6">
    <source>
        <dbReference type="Pfam" id="PF20649"/>
    </source>
</evidence>
<dbReference type="GO" id="GO:0006891">
    <property type="term" value="P:intra-Golgi vesicle-mediated transport"/>
    <property type="evidence" value="ECO:0007669"/>
    <property type="project" value="InterPro"/>
</dbReference>
<dbReference type="AlphaFoldDB" id="A0AAD5RR05"/>
<comment type="caution">
    <text evidence="7">The sequence shown here is derived from an EMBL/GenBank/DDBJ whole genome shotgun (WGS) entry which is preliminary data.</text>
</comment>
<evidence type="ECO:0000259" key="5">
    <source>
        <dbReference type="Pfam" id="PF10392"/>
    </source>
</evidence>
<sequence length="454" mass="49818">MATDDDGGDYIDYEAFLAPDFKPATFANSLVLSTNNPNDIPLDLATPLSRVLFDTQEIDSHIDALTTRSSIPLLTHAKTQNDASRRILSELDSQVKSLNDSYAQLEKDVIQKHAEADQVRKVASRLWESLRLSRAVSRCLQLGRQLQLQMMDSPTSTRPQGGDHTALLRCANTILAARELFENNAPGEEGHNLDRITVIQTLRRGVIHPGHDSTQKASETIIRDFSVTGSGTDPEAEDARARLVASLCALYLLSPSPKKNERWTPDLMLQAVELHLRGGLQGGIAALGRGLGQFNGQVSMLEKSLAEVSARCRNAMQLEAVLESARAPRHPLLSEEQLKQVLEKDKGNLLQPVLAYLETGSLASYFWRTLASSLSTRVQEMSQRGSSAARSIRLNRAAVEKSIRECVIRGSEAPETKSGSLQAKTQLQQSTKVLSTSWEREVAVMVGSVMNNIG</sequence>
<evidence type="ECO:0000256" key="2">
    <source>
        <dbReference type="ARBA" id="ARBA00020974"/>
    </source>
</evidence>
<evidence type="ECO:0000313" key="7">
    <source>
        <dbReference type="EMBL" id="KAJ2902283.1"/>
    </source>
</evidence>
<keyword evidence="4" id="KW-0472">Membrane</keyword>
<keyword evidence="3" id="KW-0333">Golgi apparatus</keyword>
<dbReference type="InterPro" id="IPR048485">
    <property type="entry name" value="COG5_helical"/>
</dbReference>
<evidence type="ECO:0000256" key="3">
    <source>
        <dbReference type="ARBA" id="ARBA00023034"/>
    </source>
</evidence>
<dbReference type="PANTHER" id="PTHR13228:SF3">
    <property type="entry name" value="CONSERVED OLIGOMERIC GOLGI COMPLEX SUBUNIT 5"/>
    <property type="match status" value="1"/>
</dbReference>
<dbReference type="EMBL" id="JAKWBI020000117">
    <property type="protein sequence ID" value="KAJ2902283.1"/>
    <property type="molecule type" value="Genomic_DNA"/>
</dbReference>
<accession>A0AAD5RR05</accession>
<dbReference type="Pfam" id="PF20649">
    <property type="entry name" value="COG5_C"/>
    <property type="match status" value="1"/>
</dbReference>
<evidence type="ECO:0000256" key="4">
    <source>
        <dbReference type="ARBA" id="ARBA00023136"/>
    </source>
</evidence>
<dbReference type="GO" id="GO:0000139">
    <property type="term" value="C:Golgi membrane"/>
    <property type="evidence" value="ECO:0007669"/>
    <property type="project" value="UniProtKB-SubCell"/>
</dbReference>
<comment type="subcellular location">
    <subcellularLocation>
        <location evidence="1">Golgi apparatus membrane</location>
        <topology evidence="1">Peripheral membrane protein</topology>
    </subcellularLocation>
</comment>
<keyword evidence="8" id="KW-1185">Reference proteome</keyword>
<proteinExistence type="predicted"/>
<dbReference type="GO" id="GO:0017119">
    <property type="term" value="C:Golgi transport complex"/>
    <property type="evidence" value="ECO:0007669"/>
    <property type="project" value="InterPro"/>
</dbReference>
<protein>
    <recommendedName>
        <fullName evidence="2">Conserved oligomeric Golgi complex subunit 5</fullName>
    </recommendedName>
</protein>
<dbReference type="InterPro" id="IPR049176">
    <property type="entry name" value="COG5_N"/>
</dbReference>